<dbReference type="AlphaFoldDB" id="A0A1H1MSR2"/>
<keyword evidence="4" id="KW-1003">Cell membrane</keyword>
<dbReference type="GO" id="GO:0033214">
    <property type="term" value="P:siderophore-iron import into cell"/>
    <property type="evidence" value="ECO:0007669"/>
    <property type="project" value="TreeGrafter"/>
</dbReference>
<feature type="transmembrane region" description="Helical" evidence="9">
    <location>
        <begin position="209"/>
        <end position="231"/>
    </location>
</feature>
<feature type="transmembrane region" description="Helical" evidence="9">
    <location>
        <begin position="26"/>
        <end position="46"/>
    </location>
</feature>
<evidence type="ECO:0000256" key="4">
    <source>
        <dbReference type="ARBA" id="ARBA00022475"/>
    </source>
</evidence>
<dbReference type="eggNOG" id="COG0609">
    <property type="taxonomic scope" value="Bacteria"/>
</dbReference>
<dbReference type="EMBL" id="LT629776">
    <property type="protein sequence ID" value="SDR89405.1"/>
    <property type="molecule type" value="Genomic_DNA"/>
</dbReference>
<evidence type="ECO:0000256" key="6">
    <source>
        <dbReference type="ARBA" id="ARBA00022989"/>
    </source>
</evidence>
<proteinExistence type="inferred from homology"/>
<reference evidence="10 11" key="1">
    <citation type="submission" date="2016-10" db="EMBL/GenBank/DDBJ databases">
        <authorList>
            <person name="de Groot N.N."/>
        </authorList>
    </citation>
    <scope>NUCLEOTIDE SEQUENCE [LARGE SCALE GENOMIC DNA]</scope>
    <source>
        <strain evidence="10 11">DSM 22126</strain>
    </source>
</reference>
<keyword evidence="3" id="KW-0813">Transport</keyword>
<dbReference type="SUPFAM" id="SSF81345">
    <property type="entry name" value="ABC transporter involved in vitamin B12 uptake, BtuC"/>
    <property type="match status" value="1"/>
</dbReference>
<organism evidence="10 11">
    <name type="scientific">Paraoerskovia marina</name>
    <dbReference type="NCBI Taxonomy" id="545619"/>
    <lineage>
        <taxon>Bacteria</taxon>
        <taxon>Bacillati</taxon>
        <taxon>Actinomycetota</taxon>
        <taxon>Actinomycetes</taxon>
        <taxon>Micrococcales</taxon>
        <taxon>Cellulomonadaceae</taxon>
        <taxon>Paraoerskovia</taxon>
    </lineage>
</organism>
<evidence type="ECO:0000256" key="7">
    <source>
        <dbReference type="ARBA" id="ARBA00023136"/>
    </source>
</evidence>
<protein>
    <submittedName>
        <fullName evidence="10">Iron complex transport system permease protein</fullName>
    </submittedName>
</protein>
<gene>
    <name evidence="10" type="ORF">SAMN04489860_0317</name>
</gene>
<comment type="similarity">
    <text evidence="2">Belongs to the binding-protein-dependent transport system permease family. FecCD subfamily.</text>
</comment>
<evidence type="ECO:0000313" key="11">
    <source>
        <dbReference type="Proteomes" id="UP000185663"/>
    </source>
</evidence>
<dbReference type="FunFam" id="1.10.3470.10:FF:000001">
    <property type="entry name" value="Vitamin B12 ABC transporter permease BtuC"/>
    <property type="match status" value="1"/>
</dbReference>
<keyword evidence="11" id="KW-1185">Reference proteome</keyword>
<dbReference type="InterPro" id="IPR037294">
    <property type="entry name" value="ABC_BtuC-like"/>
</dbReference>
<dbReference type="Proteomes" id="UP000185663">
    <property type="component" value="Chromosome I"/>
</dbReference>
<feature type="transmembrane region" description="Helical" evidence="9">
    <location>
        <begin position="137"/>
        <end position="156"/>
    </location>
</feature>
<dbReference type="CDD" id="cd06550">
    <property type="entry name" value="TM_ABC_iron-siderophores_like"/>
    <property type="match status" value="1"/>
</dbReference>
<dbReference type="InterPro" id="IPR000522">
    <property type="entry name" value="ABC_transptr_permease_BtuC"/>
</dbReference>
<dbReference type="Pfam" id="PF01032">
    <property type="entry name" value="FecCD"/>
    <property type="match status" value="1"/>
</dbReference>
<dbReference type="Gene3D" id="1.10.3470.10">
    <property type="entry name" value="ABC transporter involved in vitamin B12 uptake, BtuC"/>
    <property type="match status" value="1"/>
</dbReference>
<keyword evidence="7 9" id="KW-0472">Membrane</keyword>
<evidence type="ECO:0000256" key="1">
    <source>
        <dbReference type="ARBA" id="ARBA00004651"/>
    </source>
</evidence>
<accession>A0A1H1MSR2</accession>
<feature type="transmembrane region" description="Helical" evidence="9">
    <location>
        <begin position="168"/>
        <end position="189"/>
    </location>
</feature>
<evidence type="ECO:0000256" key="3">
    <source>
        <dbReference type="ARBA" id="ARBA00022448"/>
    </source>
</evidence>
<feature type="transmembrane region" description="Helical" evidence="9">
    <location>
        <begin position="81"/>
        <end position="98"/>
    </location>
</feature>
<feature type="transmembrane region" description="Helical" evidence="9">
    <location>
        <begin position="110"/>
        <end position="131"/>
    </location>
</feature>
<feature type="region of interest" description="Disordered" evidence="8">
    <location>
        <begin position="1"/>
        <end position="21"/>
    </location>
</feature>
<comment type="subcellular location">
    <subcellularLocation>
        <location evidence="1">Cell membrane</location>
        <topology evidence="1">Multi-pass membrane protein</topology>
    </subcellularLocation>
</comment>
<feature type="transmembrane region" description="Helical" evidence="9">
    <location>
        <begin position="326"/>
        <end position="344"/>
    </location>
</feature>
<dbReference type="PANTHER" id="PTHR30472:SF1">
    <property type="entry name" value="FE(3+) DICITRATE TRANSPORT SYSTEM PERMEASE PROTEIN FECC-RELATED"/>
    <property type="match status" value="1"/>
</dbReference>
<keyword evidence="5 9" id="KW-0812">Transmembrane</keyword>
<evidence type="ECO:0000256" key="8">
    <source>
        <dbReference type="SAM" id="MobiDB-lite"/>
    </source>
</evidence>
<evidence type="ECO:0000256" key="5">
    <source>
        <dbReference type="ARBA" id="ARBA00022692"/>
    </source>
</evidence>
<dbReference type="GO" id="GO:0005886">
    <property type="term" value="C:plasma membrane"/>
    <property type="evidence" value="ECO:0007669"/>
    <property type="project" value="UniProtKB-SubCell"/>
</dbReference>
<evidence type="ECO:0000313" key="10">
    <source>
        <dbReference type="EMBL" id="SDR89405.1"/>
    </source>
</evidence>
<evidence type="ECO:0000256" key="2">
    <source>
        <dbReference type="ARBA" id="ARBA00007935"/>
    </source>
</evidence>
<sequence>MNDTRTAVKPQRESRAPGRQSPGGRAIALLVLLALLVVAVFLSLAVGSRPMSLDVVWGALTSGDVPAADRAAVVDLRLPRTVLGILVGAGLAVAGAIIQAVTRNPLADPGILGVTSGSAFMVAVAVGFLGIATPSGYVWFALAGALLASVVVYLIGSAGGRSAGPAQLTLAGVALSAVLSGLVSAIRLTDPQSFAAIQTWESGSFQDRGWDVIVPVLPFVLAGLLLALALAGSLNALALGDDLASALGSSVLRTRVLAVVAVTLLAGGATAMGGPIIFVGLMVPHVARWIAGPDQRWIITYSMVLGPVLVLVADVLGRVVARPGEIPVGVITAFVGAPVLIWLVRRSRVIGL</sequence>
<dbReference type="STRING" id="545619.SAMN04489860_0317"/>
<dbReference type="PANTHER" id="PTHR30472">
    <property type="entry name" value="FERRIC ENTEROBACTIN TRANSPORT SYSTEM PERMEASE PROTEIN"/>
    <property type="match status" value="1"/>
</dbReference>
<dbReference type="GO" id="GO:0022857">
    <property type="term" value="F:transmembrane transporter activity"/>
    <property type="evidence" value="ECO:0007669"/>
    <property type="project" value="InterPro"/>
</dbReference>
<evidence type="ECO:0000256" key="9">
    <source>
        <dbReference type="SAM" id="Phobius"/>
    </source>
</evidence>
<feature type="transmembrane region" description="Helical" evidence="9">
    <location>
        <begin position="298"/>
        <end position="320"/>
    </location>
</feature>
<name>A0A1H1MSR2_9CELL</name>
<keyword evidence="6 9" id="KW-1133">Transmembrane helix</keyword>